<evidence type="ECO:0000313" key="2">
    <source>
        <dbReference type="EMBL" id="KAJ1213466.1"/>
    </source>
</evidence>
<organism evidence="2 3">
    <name type="scientific">Pleurodeles waltl</name>
    <name type="common">Iberian ribbed newt</name>
    <dbReference type="NCBI Taxonomy" id="8319"/>
    <lineage>
        <taxon>Eukaryota</taxon>
        <taxon>Metazoa</taxon>
        <taxon>Chordata</taxon>
        <taxon>Craniata</taxon>
        <taxon>Vertebrata</taxon>
        <taxon>Euteleostomi</taxon>
        <taxon>Amphibia</taxon>
        <taxon>Batrachia</taxon>
        <taxon>Caudata</taxon>
        <taxon>Salamandroidea</taxon>
        <taxon>Salamandridae</taxon>
        <taxon>Pleurodelinae</taxon>
        <taxon>Pleurodeles</taxon>
    </lineage>
</organism>
<reference evidence="2" key="1">
    <citation type="journal article" date="2022" name="bioRxiv">
        <title>Sequencing and chromosome-scale assembly of the giantPleurodeles waltlgenome.</title>
        <authorList>
            <person name="Brown T."/>
            <person name="Elewa A."/>
            <person name="Iarovenko S."/>
            <person name="Subramanian E."/>
            <person name="Araus A.J."/>
            <person name="Petzold A."/>
            <person name="Susuki M."/>
            <person name="Suzuki K.-i.T."/>
            <person name="Hayashi T."/>
            <person name="Toyoda A."/>
            <person name="Oliveira C."/>
            <person name="Osipova E."/>
            <person name="Leigh N.D."/>
            <person name="Simon A."/>
            <person name="Yun M.H."/>
        </authorList>
    </citation>
    <scope>NUCLEOTIDE SEQUENCE</scope>
    <source>
        <strain evidence="2">20211129_DDA</strain>
        <tissue evidence="2">Liver</tissue>
    </source>
</reference>
<feature type="region of interest" description="Disordered" evidence="1">
    <location>
        <begin position="53"/>
        <end position="84"/>
    </location>
</feature>
<dbReference type="AlphaFoldDB" id="A0AAV7WLC9"/>
<evidence type="ECO:0000256" key="1">
    <source>
        <dbReference type="SAM" id="MobiDB-lite"/>
    </source>
</evidence>
<protein>
    <submittedName>
        <fullName evidence="2">Uncharacterized protein</fullName>
    </submittedName>
</protein>
<dbReference type="Proteomes" id="UP001066276">
    <property type="component" value="Chromosome 1_1"/>
</dbReference>
<proteinExistence type="predicted"/>
<keyword evidence="3" id="KW-1185">Reference proteome</keyword>
<comment type="caution">
    <text evidence="2">The sequence shown here is derived from an EMBL/GenBank/DDBJ whole genome shotgun (WGS) entry which is preliminary data.</text>
</comment>
<accession>A0AAV7WLC9</accession>
<evidence type="ECO:0000313" key="3">
    <source>
        <dbReference type="Proteomes" id="UP001066276"/>
    </source>
</evidence>
<dbReference type="EMBL" id="JANPWB010000001">
    <property type="protein sequence ID" value="KAJ1213466.1"/>
    <property type="molecule type" value="Genomic_DNA"/>
</dbReference>
<name>A0AAV7WLC9_PLEWA</name>
<gene>
    <name evidence="2" type="ORF">NDU88_001103</name>
</gene>
<sequence>MDDCARAAAMSSARLLDYSQRGADVSDVAVARSNVRALQKRALLPQARQELERLRPSPEGTLEQGDCLALGPRTSGKKQETHCAPVKSHAMMAEICSRSAK</sequence>